<dbReference type="EMBL" id="AZEG01000009">
    <property type="protein sequence ID" value="KRL37732.1"/>
    <property type="molecule type" value="Genomic_DNA"/>
</dbReference>
<dbReference type="InterPro" id="IPR010315">
    <property type="entry name" value="DUF915_hydro-like"/>
</dbReference>
<accession>A0A0R1Q4H0</accession>
<evidence type="ECO:0000313" key="3">
    <source>
        <dbReference type="Proteomes" id="UP000051155"/>
    </source>
</evidence>
<protein>
    <submittedName>
        <fullName evidence="2">Secreted alpha beta hydrolase</fullName>
    </submittedName>
</protein>
<dbReference type="Proteomes" id="UP000051155">
    <property type="component" value="Unassembled WGS sequence"/>
</dbReference>
<dbReference type="STRING" id="1423812.FD20_GL002574"/>
<keyword evidence="1" id="KW-0472">Membrane</keyword>
<dbReference type="InterPro" id="IPR029058">
    <property type="entry name" value="AB_hydrolase_fold"/>
</dbReference>
<name>A0A0R1Q4H0_9LACO</name>
<keyword evidence="3" id="KW-1185">Reference proteome</keyword>
<proteinExistence type="predicted"/>
<dbReference type="Gene3D" id="3.40.50.1820">
    <property type="entry name" value="alpha/beta hydrolase"/>
    <property type="match status" value="1"/>
</dbReference>
<dbReference type="PATRIC" id="fig|1423812.3.peg.2732"/>
<dbReference type="GO" id="GO:0016787">
    <property type="term" value="F:hydrolase activity"/>
    <property type="evidence" value="ECO:0007669"/>
    <property type="project" value="UniProtKB-KW"/>
</dbReference>
<reference evidence="2 3" key="1">
    <citation type="journal article" date="2015" name="Genome Announc.">
        <title>Expanding the biotechnology potential of lactobacilli through comparative genomics of 213 strains and associated genera.</title>
        <authorList>
            <person name="Sun Z."/>
            <person name="Harris H.M."/>
            <person name="McCann A."/>
            <person name="Guo C."/>
            <person name="Argimon S."/>
            <person name="Zhang W."/>
            <person name="Yang X."/>
            <person name="Jeffery I.B."/>
            <person name="Cooney J.C."/>
            <person name="Kagawa T.F."/>
            <person name="Liu W."/>
            <person name="Song Y."/>
            <person name="Salvetti E."/>
            <person name="Wrobel A."/>
            <person name="Rasinkangas P."/>
            <person name="Parkhill J."/>
            <person name="Rea M.C."/>
            <person name="O'Sullivan O."/>
            <person name="Ritari J."/>
            <person name="Douillard F.P."/>
            <person name="Paul Ross R."/>
            <person name="Yang R."/>
            <person name="Briner A.E."/>
            <person name="Felis G.E."/>
            <person name="de Vos W.M."/>
            <person name="Barrangou R."/>
            <person name="Klaenhammer T.R."/>
            <person name="Caufield P.W."/>
            <person name="Cui Y."/>
            <person name="Zhang H."/>
            <person name="O'Toole P.W."/>
        </authorList>
    </citation>
    <scope>NUCLEOTIDE SEQUENCE [LARGE SCALE GENOMIC DNA]</scope>
    <source>
        <strain evidence="2 3">DSM 19971</strain>
    </source>
</reference>
<feature type="transmembrane region" description="Helical" evidence="1">
    <location>
        <begin position="12"/>
        <end position="35"/>
    </location>
</feature>
<sequence>MTKHMKNEHHNYTLFPFILKTFISIIFCGSLLALFSNNTTTDNKVHFTPVVPTIYIHGYGGVFNSTEHMIQAAEKTGAAKKVLIAHVAADGKVTYSGTWNFTQKNPIIQVLFENNTAEIPEEAKWLNTVVEHLKSAYAISEFNLVSHSMGGPVTLYWALHERTSSSPILKKFVPIAGPFDGVIYIDDSPNTNSLASNGKPKIQDNAYRAYYQYRMRFPSETHILNIYGNLEDGSNSDSLVTNVSAKSLAYLLKSHVASYQELMIKGADAQHSQLHNNAEVNRAVIKFLWNR</sequence>
<dbReference type="AlphaFoldDB" id="A0A0R1Q4H0"/>
<organism evidence="2 3">
    <name type="scientific">Liquorilactobacillus uvarum DSM 19971</name>
    <dbReference type="NCBI Taxonomy" id="1423812"/>
    <lineage>
        <taxon>Bacteria</taxon>
        <taxon>Bacillati</taxon>
        <taxon>Bacillota</taxon>
        <taxon>Bacilli</taxon>
        <taxon>Lactobacillales</taxon>
        <taxon>Lactobacillaceae</taxon>
        <taxon>Liquorilactobacillus</taxon>
    </lineage>
</organism>
<gene>
    <name evidence="2" type="ORF">FD20_GL002574</name>
</gene>
<evidence type="ECO:0000313" key="2">
    <source>
        <dbReference type="EMBL" id="KRL37732.1"/>
    </source>
</evidence>
<keyword evidence="1" id="KW-0812">Transmembrane</keyword>
<dbReference type="Pfam" id="PF06028">
    <property type="entry name" value="DUF915"/>
    <property type="match status" value="1"/>
</dbReference>
<keyword evidence="1" id="KW-1133">Transmembrane helix</keyword>
<dbReference type="OrthoDB" id="503948at2"/>
<keyword evidence="2" id="KW-0378">Hydrolase</keyword>
<dbReference type="SUPFAM" id="SSF53474">
    <property type="entry name" value="alpha/beta-Hydrolases"/>
    <property type="match status" value="1"/>
</dbReference>
<dbReference type="RefSeq" id="WP_057736759.1">
    <property type="nucleotide sequence ID" value="NZ_AZEG01000009.1"/>
</dbReference>
<comment type="caution">
    <text evidence="2">The sequence shown here is derived from an EMBL/GenBank/DDBJ whole genome shotgun (WGS) entry which is preliminary data.</text>
</comment>
<evidence type="ECO:0000256" key="1">
    <source>
        <dbReference type="SAM" id="Phobius"/>
    </source>
</evidence>